<sequence>MNTQICNSNCYIKSLTKNNLSCSPIIDAITDFVFVKDLSGIYLKCNKAFCDFLGLDDNQITGHKNIEFMNKNDALFFNYMDEVVFNNKKEMKYEKWFEANGKKVLIETIKTPFYNENGEIIGLIGVSRDITSHKLLFESLRESEQKLEMFFSQSLYGFFYMMMDTPIRWDDTVDKETVLDYAIHHQRVTKVNDAFLNLYQAKREAVVGKTLGSLFVQDDRDKRNSFRKFLDEGVLHIETAERRVDGSAFFAEGNYQLLYDEAGRITGHFGIQHDITERKQSEEKLLMAKELAEVANIAKTEFLSTMSHELRTPMNGIIGMCELIKDILNTEEQHQYIDIITKSANDLSVIINSILEYAKLESELVHEETMEVNPLNLLTHVMEPIRRMAEEKGIPIYTTITLGDDERFLCAPRLLQRALLELIRNAMKFTHQGRIDVRIANWLDENQNKAIRIEVQDTGIGIGDKDIERIFDHFTQADGSYSRSYGGIGLGLSRVKRYIEHIGGTVGVSSRLGVGSTFWIVIPQQPQLKGENS</sequence>
<dbReference type="Proteomes" id="UP000471031">
    <property type="component" value="Unassembled WGS sequence"/>
</dbReference>
<dbReference type="Pfam" id="PF00512">
    <property type="entry name" value="HisKA"/>
    <property type="match status" value="1"/>
</dbReference>
<comment type="caution">
    <text evidence="10">The sequence shown here is derived from an EMBL/GenBank/DDBJ whole genome shotgun (WGS) entry which is preliminary data.</text>
</comment>
<reference evidence="10 11" key="1">
    <citation type="submission" date="2020-01" db="EMBL/GenBank/DDBJ databases">
        <title>Whole genome sequence of Heliobacterium gestii DSM 11169.</title>
        <authorList>
            <person name="Kyndt J.A."/>
            <person name="Meyer T.E."/>
        </authorList>
    </citation>
    <scope>NUCLEOTIDE SEQUENCE [LARGE SCALE GENOMIC DNA]</scope>
    <source>
        <strain evidence="10 11">DSM 11169</strain>
    </source>
</reference>
<name>A0A845L9H8_HELGE</name>
<dbReference type="OrthoDB" id="9813394at2"/>
<dbReference type="PANTHER" id="PTHR43711">
    <property type="entry name" value="TWO-COMPONENT HISTIDINE KINASE"/>
    <property type="match status" value="1"/>
</dbReference>
<feature type="domain" description="PAC" evidence="9">
    <location>
        <begin position="235"/>
        <end position="287"/>
    </location>
</feature>
<feature type="domain" description="Histidine kinase" evidence="7">
    <location>
        <begin position="305"/>
        <end position="526"/>
    </location>
</feature>
<evidence type="ECO:0000256" key="3">
    <source>
        <dbReference type="ARBA" id="ARBA00022553"/>
    </source>
</evidence>
<dbReference type="SMART" id="SM00091">
    <property type="entry name" value="PAS"/>
    <property type="match status" value="2"/>
</dbReference>
<comment type="catalytic activity">
    <reaction evidence="1">
        <text>ATP + protein L-histidine = ADP + protein N-phospho-L-histidine.</text>
        <dbReference type="EC" id="2.7.13.3"/>
    </reaction>
</comment>
<dbReference type="SMART" id="SM00086">
    <property type="entry name" value="PAC"/>
    <property type="match status" value="2"/>
</dbReference>
<keyword evidence="4" id="KW-0808">Transferase</keyword>
<dbReference type="InterPro" id="IPR001610">
    <property type="entry name" value="PAC"/>
</dbReference>
<dbReference type="SUPFAM" id="SSF55874">
    <property type="entry name" value="ATPase domain of HSP90 chaperone/DNA topoisomerase II/histidine kinase"/>
    <property type="match status" value="1"/>
</dbReference>
<gene>
    <name evidence="10" type="ORF">GTO89_02555</name>
</gene>
<evidence type="ECO:0000256" key="1">
    <source>
        <dbReference type="ARBA" id="ARBA00000085"/>
    </source>
</evidence>
<dbReference type="InterPro" id="IPR036890">
    <property type="entry name" value="HATPase_C_sf"/>
</dbReference>
<dbReference type="Pfam" id="PF02518">
    <property type="entry name" value="HATPase_c"/>
    <property type="match status" value="1"/>
</dbReference>
<evidence type="ECO:0000256" key="2">
    <source>
        <dbReference type="ARBA" id="ARBA00012438"/>
    </source>
</evidence>
<evidence type="ECO:0000313" key="11">
    <source>
        <dbReference type="Proteomes" id="UP000471031"/>
    </source>
</evidence>
<evidence type="ECO:0000256" key="5">
    <source>
        <dbReference type="ARBA" id="ARBA00022777"/>
    </source>
</evidence>
<dbReference type="EMBL" id="WXEX01000002">
    <property type="protein sequence ID" value="MZP41914.1"/>
    <property type="molecule type" value="Genomic_DNA"/>
</dbReference>
<dbReference type="SUPFAM" id="SSF47384">
    <property type="entry name" value="Homodimeric domain of signal transducing histidine kinase"/>
    <property type="match status" value="1"/>
</dbReference>
<accession>A0A845L9H8</accession>
<evidence type="ECO:0000256" key="4">
    <source>
        <dbReference type="ARBA" id="ARBA00022679"/>
    </source>
</evidence>
<dbReference type="PRINTS" id="PR00344">
    <property type="entry name" value="BCTRLSENSOR"/>
</dbReference>
<dbReference type="GO" id="GO:0000155">
    <property type="term" value="F:phosphorelay sensor kinase activity"/>
    <property type="evidence" value="ECO:0007669"/>
    <property type="project" value="InterPro"/>
</dbReference>
<dbReference type="InterPro" id="IPR004358">
    <property type="entry name" value="Sig_transdc_His_kin-like_C"/>
</dbReference>
<proteinExistence type="predicted"/>
<dbReference type="Gene3D" id="3.30.565.10">
    <property type="entry name" value="Histidine kinase-like ATPase, C-terminal domain"/>
    <property type="match status" value="1"/>
</dbReference>
<dbReference type="CDD" id="cd00130">
    <property type="entry name" value="PAS"/>
    <property type="match status" value="2"/>
</dbReference>
<dbReference type="PROSITE" id="PS50109">
    <property type="entry name" value="HIS_KIN"/>
    <property type="match status" value="1"/>
</dbReference>
<dbReference type="RefSeq" id="WP_161260508.1">
    <property type="nucleotide sequence ID" value="NZ_JAFBDC010000002.1"/>
</dbReference>
<evidence type="ECO:0000313" key="10">
    <source>
        <dbReference type="EMBL" id="MZP41914.1"/>
    </source>
</evidence>
<dbReference type="InterPro" id="IPR013767">
    <property type="entry name" value="PAS_fold"/>
</dbReference>
<dbReference type="CDD" id="cd00082">
    <property type="entry name" value="HisKA"/>
    <property type="match status" value="1"/>
</dbReference>
<dbReference type="EC" id="2.7.13.3" evidence="2"/>
<dbReference type="SMART" id="SM00388">
    <property type="entry name" value="HisKA"/>
    <property type="match status" value="1"/>
</dbReference>
<dbReference type="Gene3D" id="1.10.287.130">
    <property type="match status" value="1"/>
</dbReference>
<dbReference type="AlphaFoldDB" id="A0A845L9H8"/>
<evidence type="ECO:0000259" key="8">
    <source>
        <dbReference type="PROSITE" id="PS50112"/>
    </source>
</evidence>
<dbReference type="InterPro" id="IPR005467">
    <property type="entry name" value="His_kinase_dom"/>
</dbReference>
<dbReference type="InterPro" id="IPR036097">
    <property type="entry name" value="HisK_dim/P_sf"/>
</dbReference>
<organism evidence="10 11">
    <name type="scientific">Heliomicrobium gestii</name>
    <name type="common">Heliobacterium gestii</name>
    <dbReference type="NCBI Taxonomy" id="2699"/>
    <lineage>
        <taxon>Bacteria</taxon>
        <taxon>Bacillati</taxon>
        <taxon>Bacillota</taxon>
        <taxon>Clostridia</taxon>
        <taxon>Eubacteriales</taxon>
        <taxon>Heliobacteriaceae</taxon>
        <taxon>Heliomicrobium</taxon>
    </lineage>
</organism>
<dbReference type="PROSITE" id="PS50112">
    <property type="entry name" value="PAS"/>
    <property type="match status" value="1"/>
</dbReference>
<dbReference type="SMART" id="SM00387">
    <property type="entry name" value="HATPase_c"/>
    <property type="match status" value="1"/>
</dbReference>
<dbReference type="InterPro" id="IPR003661">
    <property type="entry name" value="HisK_dim/P_dom"/>
</dbReference>
<dbReference type="Pfam" id="PF00989">
    <property type="entry name" value="PAS"/>
    <property type="match status" value="1"/>
</dbReference>
<keyword evidence="5" id="KW-0418">Kinase</keyword>
<dbReference type="PROSITE" id="PS50113">
    <property type="entry name" value="PAC"/>
    <property type="match status" value="2"/>
</dbReference>
<dbReference type="Pfam" id="PF13426">
    <property type="entry name" value="PAS_9"/>
    <property type="match status" value="1"/>
</dbReference>
<evidence type="ECO:0000259" key="7">
    <source>
        <dbReference type="PROSITE" id="PS50109"/>
    </source>
</evidence>
<keyword evidence="11" id="KW-1185">Reference proteome</keyword>
<dbReference type="PANTHER" id="PTHR43711:SF31">
    <property type="entry name" value="HISTIDINE KINASE"/>
    <property type="match status" value="1"/>
</dbReference>
<dbReference type="GO" id="GO:0006355">
    <property type="term" value="P:regulation of DNA-templated transcription"/>
    <property type="evidence" value="ECO:0007669"/>
    <property type="project" value="InterPro"/>
</dbReference>
<dbReference type="Gene3D" id="3.30.450.20">
    <property type="entry name" value="PAS domain"/>
    <property type="match status" value="2"/>
</dbReference>
<feature type="domain" description="PAC" evidence="9">
    <location>
        <begin position="87"/>
        <end position="142"/>
    </location>
</feature>
<protein>
    <recommendedName>
        <fullName evidence="2">histidine kinase</fullName>
        <ecNumber evidence="2">2.7.13.3</ecNumber>
    </recommendedName>
</protein>
<keyword evidence="6" id="KW-0902">Two-component regulatory system</keyword>
<dbReference type="InterPro" id="IPR003594">
    <property type="entry name" value="HATPase_dom"/>
</dbReference>
<dbReference type="SUPFAM" id="SSF55785">
    <property type="entry name" value="PYP-like sensor domain (PAS domain)"/>
    <property type="match status" value="2"/>
</dbReference>
<keyword evidence="3" id="KW-0597">Phosphoprotein</keyword>
<feature type="domain" description="PAS" evidence="8">
    <location>
        <begin position="25"/>
        <end position="73"/>
    </location>
</feature>
<dbReference type="CDD" id="cd16922">
    <property type="entry name" value="HATPase_EvgS-ArcB-TorS-like"/>
    <property type="match status" value="1"/>
</dbReference>
<evidence type="ECO:0000256" key="6">
    <source>
        <dbReference type="ARBA" id="ARBA00023012"/>
    </source>
</evidence>
<dbReference type="NCBIfam" id="TIGR00229">
    <property type="entry name" value="sensory_box"/>
    <property type="match status" value="2"/>
</dbReference>
<dbReference type="InterPro" id="IPR035965">
    <property type="entry name" value="PAS-like_dom_sf"/>
</dbReference>
<dbReference type="InterPro" id="IPR000700">
    <property type="entry name" value="PAS-assoc_C"/>
</dbReference>
<dbReference type="InterPro" id="IPR050736">
    <property type="entry name" value="Sensor_HK_Regulatory"/>
</dbReference>
<evidence type="ECO:0000259" key="9">
    <source>
        <dbReference type="PROSITE" id="PS50113"/>
    </source>
</evidence>
<dbReference type="InterPro" id="IPR000014">
    <property type="entry name" value="PAS"/>
</dbReference>